<dbReference type="GO" id="GO:0051301">
    <property type="term" value="P:cell division"/>
    <property type="evidence" value="ECO:0007669"/>
    <property type="project" value="UniProtKB-KW"/>
</dbReference>
<dbReference type="InterPro" id="IPR001182">
    <property type="entry name" value="FtsW/RodA"/>
</dbReference>
<evidence type="ECO:0000256" key="7">
    <source>
        <dbReference type="ARBA" id="ARBA00022692"/>
    </source>
</evidence>
<dbReference type="GO" id="GO:0008360">
    <property type="term" value="P:regulation of cell shape"/>
    <property type="evidence" value="ECO:0007669"/>
    <property type="project" value="UniProtKB-KW"/>
</dbReference>
<proteinExistence type="inferred from homology"/>
<evidence type="ECO:0000256" key="5">
    <source>
        <dbReference type="ARBA" id="ARBA00022676"/>
    </source>
</evidence>
<reference evidence="23 24" key="1">
    <citation type="journal article" date="2010" name="Stand. Genomic Sci.">
        <title>Complete genome sequence of Cellulomonas flavigena type strain (134).</title>
        <authorList>
            <person name="Abt B."/>
            <person name="Foster B."/>
            <person name="Lapidus A."/>
            <person name="Clum A."/>
            <person name="Sun H."/>
            <person name="Pukall R."/>
            <person name="Lucas S."/>
            <person name="Glavina Del Rio T."/>
            <person name="Nolan M."/>
            <person name="Tice H."/>
            <person name="Cheng J.F."/>
            <person name="Pitluck S."/>
            <person name="Liolios K."/>
            <person name="Ivanova N."/>
            <person name="Mavromatis K."/>
            <person name="Ovchinnikova G."/>
            <person name="Pati A."/>
            <person name="Goodwin L."/>
            <person name="Chen A."/>
            <person name="Palaniappan K."/>
            <person name="Land M."/>
            <person name="Hauser L."/>
            <person name="Chang Y.J."/>
            <person name="Jeffries C.D."/>
            <person name="Rohde M."/>
            <person name="Goker M."/>
            <person name="Woyke T."/>
            <person name="Bristow J."/>
            <person name="Eisen J.A."/>
            <person name="Markowitz V."/>
            <person name="Hugenholtz P."/>
            <person name="Kyrpides N.C."/>
            <person name="Klenk H.P."/>
        </authorList>
    </citation>
    <scope>NUCLEOTIDE SEQUENCE [LARGE SCALE GENOMIC DNA]</scope>
    <source>
        <strain evidence="24">ATCC 482 / DSM 20109 / BCRC 11376 / JCM 18109 / NBRC 3775 / NCIMB 8073 / NRS 134</strain>
    </source>
</reference>
<keyword evidence="3" id="KW-1003">Cell membrane</keyword>
<evidence type="ECO:0000256" key="14">
    <source>
        <dbReference type="ARBA" id="ARBA00032370"/>
    </source>
</evidence>
<evidence type="ECO:0000256" key="6">
    <source>
        <dbReference type="ARBA" id="ARBA00022679"/>
    </source>
</evidence>
<evidence type="ECO:0000256" key="22">
    <source>
        <dbReference type="SAM" id="Phobius"/>
    </source>
</evidence>
<feature type="transmembrane region" description="Helical" evidence="22">
    <location>
        <begin position="88"/>
        <end position="107"/>
    </location>
</feature>
<feature type="transmembrane region" description="Helical" evidence="22">
    <location>
        <begin position="326"/>
        <end position="350"/>
    </location>
</feature>
<feature type="transmembrane region" description="Helical" evidence="22">
    <location>
        <begin position="290"/>
        <end position="314"/>
    </location>
</feature>
<keyword evidence="5" id="KW-0328">Glycosyltransferase</keyword>
<evidence type="ECO:0000256" key="18">
    <source>
        <dbReference type="ARBA" id="ARBA00041418"/>
    </source>
</evidence>
<evidence type="ECO:0000256" key="17">
    <source>
        <dbReference type="ARBA" id="ARBA00041185"/>
    </source>
</evidence>
<evidence type="ECO:0000256" key="15">
    <source>
        <dbReference type="ARBA" id="ARBA00033270"/>
    </source>
</evidence>
<keyword evidence="6" id="KW-0808">Transferase</keyword>
<dbReference type="PROSITE" id="PS00428">
    <property type="entry name" value="FTSW_RODA_SPOVE"/>
    <property type="match status" value="1"/>
</dbReference>
<keyword evidence="12" id="KW-0131">Cell cycle</keyword>
<dbReference type="Pfam" id="PF01098">
    <property type="entry name" value="FTSW_RODA_SPOVE"/>
    <property type="match status" value="1"/>
</dbReference>
<comment type="catalytic activity">
    <reaction evidence="20">
        <text>[GlcNAc-(1-&gt;4)-Mur2Ac(oyl-L-Ala-gamma-D-Glu-L-Lys-D-Ala-D-Ala)](n)-di-trans,octa-cis-undecaprenyl diphosphate + beta-D-GlcNAc-(1-&gt;4)-Mur2Ac(oyl-L-Ala-gamma-D-Glu-L-Lys-D-Ala-D-Ala)-di-trans,octa-cis-undecaprenyl diphosphate = [GlcNAc-(1-&gt;4)-Mur2Ac(oyl-L-Ala-gamma-D-Glu-L-Lys-D-Ala-D-Ala)](n+1)-di-trans,octa-cis-undecaprenyl diphosphate + di-trans,octa-cis-undecaprenyl diphosphate + H(+)</text>
        <dbReference type="Rhea" id="RHEA:23708"/>
        <dbReference type="Rhea" id="RHEA-COMP:9602"/>
        <dbReference type="Rhea" id="RHEA-COMP:9603"/>
        <dbReference type="ChEBI" id="CHEBI:15378"/>
        <dbReference type="ChEBI" id="CHEBI:58405"/>
        <dbReference type="ChEBI" id="CHEBI:60033"/>
        <dbReference type="ChEBI" id="CHEBI:78435"/>
        <dbReference type="EC" id="2.4.99.28"/>
    </reaction>
</comment>
<keyword evidence="10 22" id="KW-1133">Transmembrane helix</keyword>
<evidence type="ECO:0000256" key="3">
    <source>
        <dbReference type="ARBA" id="ARBA00022475"/>
    </source>
</evidence>
<dbReference type="GO" id="GO:0005886">
    <property type="term" value="C:plasma membrane"/>
    <property type="evidence" value="ECO:0007669"/>
    <property type="project" value="UniProtKB-SubCell"/>
</dbReference>
<dbReference type="GO" id="GO:0015648">
    <property type="term" value="F:lipid-linked peptidoglycan transporter activity"/>
    <property type="evidence" value="ECO:0007669"/>
    <property type="project" value="TreeGrafter"/>
</dbReference>
<dbReference type="EMBL" id="CP001964">
    <property type="protein sequence ID" value="ADG74493.1"/>
    <property type="molecule type" value="Genomic_DNA"/>
</dbReference>
<feature type="transmembrane region" description="Helical" evidence="22">
    <location>
        <begin position="356"/>
        <end position="378"/>
    </location>
</feature>
<keyword evidence="7 22" id="KW-0812">Transmembrane</keyword>
<feature type="transmembrane region" description="Helical" evidence="22">
    <location>
        <begin position="59"/>
        <end position="81"/>
    </location>
</feature>
<dbReference type="GO" id="GO:0009252">
    <property type="term" value="P:peptidoglycan biosynthetic process"/>
    <property type="evidence" value="ECO:0007669"/>
    <property type="project" value="UniProtKB-KW"/>
</dbReference>
<dbReference type="AlphaFoldDB" id="D5UDT5"/>
<evidence type="ECO:0000256" key="10">
    <source>
        <dbReference type="ARBA" id="ARBA00022989"/>
    </source>
</evidence>
<evidence type="ECO:0000256" key="4">
    <source>
        <dbReference type="ARBA" id="ARBA00022618"/>
    </source>
</evidence>
<feature type="transmembrane region" description="Helical" evidence="22">
    <location>
        <begin position="207"/>
        <end position="223"/>
    </location>
</feature>
<evidence type="ECO:0000256" key="8">
    <source>
        <dbReference type="ARBA" id="ARBA00022960"/>
    </source>
</evidence>
<evidence type="ECO:0000256" key="21">
    <source>
        <dbReference type="ARBA" id="ARBA00049966"/>
    </source>
</evidence>
<dbReference type="PANTHER" id="PTHR30474:SF2">
    <property type="entry name" value="PEPTIDOGLYCAN GLYCOSYLTRANSFERASE FTSW-RELATED"/>
    <property type="match status" value="1"/>
</dbReference>
<dbReference type="KEGG" id="cfl:Cfla_1595"/>
<evidence type="ECO:0000256" key="13">
    <source>
        <dbReference type="ARBA" id="ARBA00023316"/>
    </source>
</evidence>
<evidence type="ECO:0000256" key="1">
    <source>
        <dbReference type="ARBA" id="ARBA00004651"/>
    </source>
</evidence>
<dbReference type="GO" id="GO:0071555">
    <property type="term" value="P:cell wall organization"/>
    <property type="evidence" value="ECO:0007669"/>
    <property type="project" value="UniProtKB-KW"/>
</dbReference>
<comment type="pathway">
    <text evidence="2">Cell wall biogenesis; peptidoglycan biosynthesis.</text>
</comment>
<dbReference type="InterPro" id="IPR013437">
    <property type="entry name" value="FtsW"/>
</dbReference>
<evidence type="ECO:0000256" key="11">
    <source>
        <dbReference type="ARBA" id="ARBA00023136"/>
    </source>
</evidence>
<evidence type="ECO:0000256" key="2">
    <source>
        <dbReference type="ARBA" id="ARBA00004752"/>
    </source>
</evidence>
<name>D5UDT5_CELFN</name>
<evidence type="ECO:0000313" key="24">
    <source>
        <dbReference type="Proteomes" id="UP000000849"/>
    </source>
</evidence>
<keyword evidence="24" id="KW-1185">Reference proteome</keyword>
<dbReference type="Proteomes" id="UP000000849">
    <property type="component" value="Chromosome"/>
</dbReference>
<keyword evidence="4 23" id="KW-0132">Cell division</keyword>
<dbReference type="eggNOG" id="COG0772">
    <property type="taxonomic scope" value="Bacteria"/>
</dbReference>
<evidence type="ECO:0000256" key="16">
    <source>
        <dbReference type="ARBA" id="ARBA00038053"/>
    </source>
</evidence>
<feature type="transmembrane region" description="Helical" evidence="22">
    <location>
        <begin position="160"/>
        <end position="178"/>
    </location>
</feature>
<evidence type="ECO:0000256" key="20">
    <source>
        <dbReference type="ARBA" id="ARBA00049902"/>
    </source>
</evidence>
<keyword evidence="9" id="KW-0573">Peptidoglycan synthesis</keyword>
<comment type="function">
    <text evidence="21">Peptidoglycan polymerase that is essential for cell division.</text>
</comment>
<feature type="transmembrane region" description="Helical" evidence="22">
    <location>
        <begin position="127"/>
        <end position="148"/>
    </location>
</feature>
<dbReference type="OrthoDB" id="9768187at2"/>
<organism evidence="23 24">
    <name type="scientific">Cellulomonas flavigena (strain ATCC 482 / DSM 20109 / BCRC 11376 / JCM 18109 / NBRC 3775 / NCIMB 8073 / NRS 134)</name>
    <dbReference type="NCBI Taxonomy" id="446466"/>
    <lineage>
        <taxon>Bacteria</taxon>
        <taxon>Bacillati</taxon>
        <taxon>Actinomycetota</taxon>
        <taxon>Actinomycetes</taxon>
        <taxon>Micrococcales</taxon>
        <taxon>Cellulomonadaceae</taxon>
        <taxon>Cellulomonas</taxon>
    </lineage>
</organism>
<accession>D5UDT5</accession>
<dbReference type="PANTHER" id="PTHR30474">
    <property type="entry name" value="CELL CYCLE PROTEIN"/>
    <property type="match status" value="1"/>
</dbReference>
<keyword evidence="11 22" id="KW-0472">Membrane</keyword>
<feature type="transmembrane region" description="Helical" evidence="22">
    <location>
        <begin position="27"/>
        <end position="47"/>
    </location>
</feature>
<comment type="similarity">
    <text evidence="16">Belongs to the SEDS family. FtsW subfamily.</text>
</comment>
<evidence type="ECO:0000256" key="9">
    <source>
        <dbReference type="ARBA" id="ARBA00022984"/>
    </source>
</evidence>
<dbReference type="GO" id="GO:0008955">
    <property type="term" value="F:peptidoglycan glycosyltransferase activity"/>
    <property type="evidence" value="ECO:0007669"/>
    <property type="project" value="UniProtKB-EC"/>
</dbReference>
<keyword evidence="8" id="KW-0133">Cell shape</keyword>
<keyword evidence="13" id="KW-0961">Cell wall biogenesis/degradation</keyword>
<protein>
    <recommendedName>
        <fullName evidence="17">Probable peptidoglycan glycosyltransferase FtsW</fullName>
        <ecNumber evidence="19">2.4.99.28</ecNumber>
    </recommendedName>
    <alternativeName>
        <fullName evidence="18">Cell division protein FtsW</fullName>
    </alternativeName>
    <alternativeName>
        <fullName evidence="15">Cell wall polymerase</fullName>
    </alternativeName>
    <alternativeName>
        <fullName evidence="14">Peptidoglycan polymerase</fullName>
    </alternativeName>
</protein>
<sequence>MTAAAAGAPQPREASLLGTWNSAVTSYYLLLGTTFLLVAIGLVMVLSSSSVESLAAGDSAYAVFLNQARFALIGLPLLLVASRLPVRVVRAAAWPALLAAIGFQMLVFTPLGRGEGGNRNWVALPGFMAQPSELLKVALAVWIGAVLTRKLSLLHEWKHALVPVVPVAGAAIGVVLLGRDLGTALVMCLLVAGAMFVAGVPVRVMGLAGAIAAGGVALLVIGSDNRINRITALLSSECDVSNECYQSLRARYGLATGGVSGVGLGQSAEKWSYLPAAHNDFIYAILGEELGLVGTLLVLGLFALLALGMVRIILRHPDPFVKITTGAVFAWIIGQAAVNIAVVIGLAPVIGVPLPLVSAGGSALIMTMAALGLLLAFARSEPGAAEALAARASVVRRSLAVIGRVRG</sequence>
<evidence type="ECO:0000256" key="12">
    <source>
        <dbReference type="ARBA" id="ARBA00023306"/>
    </source>
</evidence>
<dbReference type="STRING" id="446466.Cfla_1595"/>
<evidence type="ECO:0000256" key="19">
    <source>
        <dbReference type="ARBA" id="ARBA00044770"/>
    </source>
</evidence>
<dbReference type="GO" id="GO:0032153">
    <property type="term" value="C:cell division site"/>
    <property type="evidence" value="ECO:0007669"/>
    <property type="project" value="TreeGrafter"/>
</dbReference>
<dbReference type="RefSeq" id="WP_013116827.1">
    <property type="nucleotide sequence ID" value="NC_014151.1"/>
</dbReference>
<dbReference type="HOGENOM" id="CLU_029243_0_2_11"/>
<dbReference type="EC" id="2.4.99.28" evidence="19"/>
<comment type="subcellular location">
    <subcellularLocation>
        <location evidence="1">Cell membrane</location>
        <topology evidence="1">Multi-pass membrane protein</topology>
    </subcellularLocation>
</comment>
<dbReference type="NCBIfam" id="TIGR02614">
    <property type="entry name" value="ftsW"/>
    <property type="match status" value="1"/>
</dbReference>
<gene>
    <name evidence="23" type="ordered locus">Cfla_1595</name>
</gene>
<dbReference type="InterPro" id="IPR018365">
    <property type="entry name" value="Cell_cycle_FtsW-rel_CS"/>
</dbReference>
<evidence type="ECO:0000313" key="23">
    <source>
        <dbReference type="EMBL" id="ADG74493.1"/>
    </source>
</evidence>